<evidence type="ECO:0000256" key="1">
    <source>
        <dbReference type="ARBA" id="ARBA00022676"/>
    </source>
</evidence>
<evidence type="ECO:0000256" key="3">
    <source>
        <dbReference type="ARBA" id="ARBA00022695"/>
    </source>
</evidence>
<feature type="region of interest" description="Disordered" evidence="5">
    <location>
        <begin position="868"/>
        <end position="911"/>
    </location>
</feature>
<keyword evidence="4" id="KW-0520">NAD</keyword>
<gene>
    <name evidence="7" type="ORF">BDV25DRAFT_118841</name>
</gene>
<sequence length="911" mass="101658">MPRKEFQGDLVQASVAGRFPHLKDIRAGEEHGSVLFTYTAPFIPQTIDFQTSVLDTHDYPDDHTYFTFAASDNIPENVSRAVDRLQSVPVGLTIDQFLEYVSGSIDEALLGEGSPLDPLHDDSSESEVSFGDDLGWDDFDGRPMRPTNKAGVMKQIPQIDKAEALKQIHRDIGAVKKAGYRVGFYGELSGSPIISISCRIAKLGISKVAMQAWNVRPSQYFVLLLQYPSGYRSLDQLVEISIPQTPLVQVHVGLCDFYKPSLASAMQTFDSADVEIPGDTKKEGPDLHSFFIGDSLNALLNTHLMAFVRHRLQHGFTWIGAELYSKNCQDRIPGSNEIAHETYFVPDTWDDTTPPILQADHLSEEAPLSLPLVAMQFTLRRFVKCTEFCLNCYCRVDPYIESLMPYVCSNSLCLYQYMSFGMGPSLEWEIISQPYVVDMLVSFTYARATAGYLEDFPTGPGMDIPAYYTNPDDHIIYHGVLNQDTMELNSHDKPYLRAGEWIVIVPSGANIRHGRPQWHCRVQDDSFRSSVHLSRPIVRGRPGEHDMNMVGCDAVQFVQYKGCFDDLSNGAKCDAIAMLLDTLPDVNSMRSFITRHTNSSCKRMLASYDGISPTALYALRWIVASNRSCIRHEEDPDHKIHGLAGYAQFRLAQGAPDKEQRFVSAVRSLSSSHNPEYPTLFAWHGSPLYNWHSILREGLHFKTIVNGRSSGNGVYMSSKFQHSLGYTRFHREIQIWPNSILNINTALSLNEVVNAPEQFVSNNRYYVVDKLDWIQPRYLIVGHHNGSQAFGGARSKPSVSYTQDPNYCAFGPHDDVLVLPISAVSSHLSRQRVEATSTHEGQLVHNEVTSDNDLDSIATLDDDNLLETDGIASADTPPTPVNAHQSIDGSDLSRPADPDLSKTCGESSSGY</sequence>
<organism evidence="7 8">
    <name type="scientific">Aspergillus avenaceus</name>
    <dbReference type="NCBI Taxonomy" id="36643"/>
    <lineage>
        <taxon>Eukaryota</taxon>
        <taxon>Fungi</taxon>
        <taxon>Dikarya</taxon>
        <taxon>Ascomycota</taxon>
        <taxon>Pezizomycotina</taxon>
        <taxon>Eurotiomycetes</taxon>
        <taxon>Eurotiomycetidae</taxon>
        <taxon>Eurotiales</taxon>
        <taxon>Aspergillaceae</taxon>
        <taxon>Aspergillus</taxon>
        <taxon>Aspergillus subgen. Circumdati</taxon>
    </lineage>
</organism>
<dbReference type="InterPro" id="IPR051838">
    <property type="entry name" value="ARTD_PARP"/>
</dbReference>
<keyword evidence="8" id="KW-1185">Reference proteome</keyword>
<name>A0A5N6TV62_ASPAV</name>
<dbReference type="GO" id="GO:0016779">
    <property type="term" value="F:nucleotidyltransferase activity"/>
    <property type="evidence" value="ECO:0007669"/>
    <property type="project" value="UniProtKB-KW"/>
</dbReference>
<dbReference type="AlphaFoldDB" id="A0A5N6TV62"/>
<feature type="domain" description="PARP catalytic" evidence="6">
    <location>
        <begin position="679"/>
        <end position="729"/>
    </location>
</feature>
<dbReference type="GO" id="GO:0003950">
    <property type="term" value="F:NAD+ poly-ADP-ribosyltransferase activity"/>
    <property type="evidence" value="ECO:0007669"/>
    <property type="project" value="InterPro"/>
</dbReference>
<dbReference type="InterPro" id="IPR012317">
    <property type="entry name" value="Poly(ADP-ribose)pol_cat_dom"/>
</dbReference>
<accession>A0A5N6TV62</accession>
<keyword evidence="3" id="KW-0548">Nucleotidyltransferase</keyword>
<evidence type="ECO:0000259" key="6">
    <source>
        <dbReference type="Pfam" id="PF00644"/>
    </source>
</evidence>
<protein>
    <recommendedName>
        <fullName evidence="6">PARP catalytic domain-containing protein</fullName>
    </recommendedName>
</protein>
<evidence type="ECO:0000256" key="5">
    <source>
        <dbReference type="SAM" id="MobiDB-lite"/>
    </source>
</evidence>
<keyword evidence="2" id="KW-0808">Transferase</keyword>
<reference evidence="7 8" key="1">
    <citation type="submission" date="2019-04" db="EMBL/GenBank/DDBJ databases">
        <title>Friends and foes A comparative genomics study of 23 Aspergillus species from section Flavi.</title>
        <authorList>
            <consortium name="DOE Joint Genome Institute"/>
            <person name="Kjaerbolling I."/>
            <person name="Vesth T."/>
            <person name="Frisvad J.C."/>
            <person name="Nybo J.L."/>
            <person name="Theobald S."/>
            <person name="Kildgaard S."/>
            <person name="Isbrandt T."/>
            <person name="Kuo A."/>
            <person name="Sato A."/>
            <person name="Lyhne E.K."/>
            <person name="Kogle M.E."/>
            <person name="Wiebenga A."/>
            <person name="Kun R.S."/>
            <person name="Lubbers R.J."/>
            <person name="Makela M.R."/>
            <person name="Barry K."/>
            <person name="Chovatia M."/>
            <person name="Clum A."/>
            <person name="Daum C."/>
            <person name="Haridas S."/>
            <person name="He G."/>
            <person name="LaButti K."/>
            <person name="Lipzen A."/>
            <person name="Mondo S."/>
            <person name="Riley R."/>
            <person name="Salamov A."/>
            <person name="Simmons B.A."/>
            <person name="Magnuson J.K."/>
            <person name="Henrissat B."/>
            <person name="Mortensen U.H."/>
            <person name="Larsen T.O."/>
            <person name="Devries R.P."/>
            <person name="Grigoriev I.V."/>
            <person name="Machida M."/>
            <person name="Baker S.E."/>
            <person name="Andersen M.R."/>
        </authorList>
    </citation>
    <scope>NUCLEOTIDE SEQUENCE [LARGE SCALE GENOMIC DNA]</scope>
    <source>
        <strain evidence="7 8">IBT 18842</strain>
    </source>
</reference>
<keyword evidence="1" id="KW-0328">Glycosyltransferase</keyword>
<proteinExistence type="predicted"/>
<dbReference type="Gene3D" id="3.90.228.10">
    <property type="match status" value="1"/>
</dbReference>
<dbReference type="Proteomes" id="UP000325780">
    <property type="component" value="Unassembled WGS sequence"/>
</dbReference>
<dbReference type="PANTHER" id="PTHR21328">
    <property type="entry name" value="POLY ADP-RIBOSE POLYMERASE FAMILY, MEMBER PARP"/>
    <property type="match status" value="1"/>
</dbReference>
<dbReference type="OrthoDB" id="109543at2759"/>
<dbReference type="SUPFAM" id="SSF56399">
    <property type="entry name" value="ADP-ribosylation"/>
    <property type="match status" value="1"/>
</dbReference>
<evidence type="ECO:0000313" key="7">
    <source>
        <dbReference type="EMBL" id="KAE8149999.1"/>
    </source>
</evidence>
<dbReference type="Pfam" id="PF00644">
    <property type="entry name" value="PARP"/>
    <property type="match status" value="1"/>
</dbReference>
<evidence type="ECO:0000256" key="2">
    <source>
        <dbReference type="ARBA" id="ARBA00022679"/>
    </source>
</evidence>
<dbReference type="EMBL" id="ML742106">
    <property type="protein sequence ID" value="KAE8149999.1"/>
    <property type="molecule type" value="Genomic_DNA"/>
</dbReference>
<evidence type="ECO:0000256" key="4">
    <source>
        <dbReference type="ARBA" id="ARBA00023027"/>
    </source>
</evidence>
<evidence type="ECO:0000313" key="8">
    <source>
        <dbReference type="Proteomes" id="UP000325780"/>
    </source>
</evidence>